<dbReference type="EMBL" id="JAGTJR010000009">
    <property type="protein sequence ID" value="KAH7054654.1"/>
    <property type="molecule type" value="Genomic_DNA"/>
</dbReference>
<dbReference type="Proteomes" id="UP000774617">
    <property type="component" value="Unassembled WGS sequence"/>
</dbReference>
<name>A0ABQ8GG76_9PEZI</name>
<evidence type="ECO:0000313" key="3">
    <source>
        <dbReference type="Proteomes" id="UP000774617"/>
    </source>
</evidence>
<proteinExistence type="predicted"/>
<feature type="region of interest" description="Disordered" evidence="1">
    <location>
        <begin position="34"/>
        <end position="70"/>
    </location>
</feature>
<comment type="caution">
    <text evidence="2">The sequence shown here is derived from an EMBL/GenBank/DDBJ whole genome shotgun (WGS) entry which is preliminary data.</text>
</comment>
<keyword evidence="3" id="KW-1185">Reference proteome</keyword>
<evidence type="ECO:0000256" key="1">
    <source>
        <dbReference type="SAM" id="MobiDB-lite"/>
    </source>
</evidence>
<organism evidence="2 3">
    <name type="scientific">Macrophomina phaseolina</name>
    <dbReference type="NCBI Taxonomy" id="35725"/>
    <lineage>
        <taxon>Eukaryota</taxon>
        <taxon>Fungi</taxon>
        <taxon>Dikarya</taxon>
        <taxon>Ascomycota</taxon>
        <taxon>Pezizomycotina</taxon>
        <taxon>Dothideomycetes</taxon>
        <taxon>Dothideomycetes incertae sedis</taxon>
        <taxon>Botryosphaeriales</taxon>
        <taxon>Botryosphaeriaceae</taxon>
        <taxon>Macrophomina</taxon>
    </lineage>
</organism>
<sequence>MIPSKNLASATARLYSTPSLHSISFVWRQAFSSAKPQDAASEGKAPKTPQDAKAQDAKPHRKTQKELDDELKAKMAGMSGDGGEAGIEYENGEPVAMKRSVRNNMFRYI</sequence>
<protein>
    <submittedName>
        <fullName evidence="2">Uncharacterized protein</fullName>
    </submittedName>
</protein>
<accession>A0ABQ8GG76</accession>
<evidence type="ECO:0000313" key="2">
    <source>
        <dbReference type="EMBL" id="KAH7054654.1"/>
    </source>
</evidence>
<reference evidence="2 3" key="1">
    <citation type="journal article" date="2021" name="Nat. Commun.">
        <title>Genetic determinants of endophytism in the Arabidopsis root mycobiome.</title>
        <authorList>
            <person name="Mesny F."/>
            <person name="Miyauchi S."/>
            <person name="Thiergart T."/>
            <person name="Pickel B."/>
            <person name="Atanasova L."/>
            <person name="Karlsson M."/>
            <person name="Huettel B."/>
            <person name="Barry K.W."/>
            <person name="Haridas S."/>
            <person name="Chen C."/>
            <person name="Bauer D."/>
            <person name="Andreopoulos W."/>
            <person name="Pangilinan J."/>
            <person name="LaButti K."/>
            <person name="Riley R."/>
            <person name="Lipzen A."/>
            <person name="Clum A."/>
            <person name="Drula E."/>
            <person name="Henrissat B."/>
            <person name="Kohler A."/>
            <person name="Grigoriev I.V."/>
            <person name="Martin F.M."/>
            <person name="Hacquard S."/>
        </authorList>
    </citation>
    <scope>NUCLEOTIDE SEQUENCE [LARGE SCALE GENOMIC DNA]</scope>
    <source>
        <strain evidence="2 3">MPI-SDFR-AT-0080</strain>
    </source>
</reference>
<gene>
    <name evidence="2" type="ORF">B0J12DRAFT_698250</name>
</gene>
<feature type="compositionally biased region" description="Basic and acidic residues" evidence="1">
    <location>
        <begin position="53"/>
        <end position="70"/>
    </location>
</feature>